<dbReference type="Pfam" id="PF05194">
    <property type="entry name" value="UreE_C"/>
    <property type="match status" value="1"/>
</dbReference>
<reference evidence="8" key="1">
    <citation type="submission" date="2020-12" db="EMBL/GenBank/DDBJ databases">
        <title>Bacterial taxonomy.</title>
        <authorList>
            <person name="Pan X."/>
        </authorList>
    </citation>
    <scope>NUCLEOTIDE SEQUENCE</scope>
    <source>
        <strain evidence="8">B2012</strain>
    </source>
</reference>
<dbReference type="InterPro" id="IPR004029">
    <property type="entry name" value="UreE_N"/>
</dbReference>
<dbReference type="Gene3D" id="3.30.70.790">
    <property type="entry name" value="UreE, C-terminal domain"/>
    <property type="match status" value="1"/>
</dbReference>
<name>A0A934MHQ5_9HYPH</name>
<dbReference type="SUPFAM" id="SSF69287">
    <property type="entry name" value="Urease metallochaperone UreE, N-terminal domain"/>
    <property type="match status" value="1"/>
</dbReference>
<dbReference type="GO" id="GO:0016151">
    <property type="term" value="F:nickel cation binding"/>
    <property type="evidence" value="ECO:0007669"/>
    <property type="project" value="UniProtKB-UniRule"/>
</dbReference>
<evidence type="ECO:0000256" key="6">
    <source>
        <dbReference type="SAM" id="MobiDB-lite"/>
    </source>
</evidence>
<dbReference type="AlphaFoldDB" id="A0A934MHQ5"/>
<dbReference type="Proteomes" id="UP000609531">
    <property type="component" value="Unassembled WGS sequence"/>
</dbReference>
<dbReference type="InterPro" id="IPR036118">
    <property type="entry name" value="UreE_N_sf"/>
</dbReference>
<dbReference type="HAMAP" id="MF_00822">
    <property type="entry name" value="UreE"/>
    <property type="match status" value="1"/>
</dbReference>
<organism evidence="8 9">
    <name type="scientific">Acuticoccus mangrovi</name>
    <dbReference type="NCBI Taxonomy" id="2796142"/>
    <lineage>
        <taxon>Bacteria</taxon>
        <taxon>Pseudomonadati</taxon>
        <taxon>Pseudomonadota</taxon>
        <taxon>Alphaproteobacteria</taxon>
        <taxon>Hyphomicrobiales</taxon>
        <taxon>Amorphaceae</taxon>
        <taxon>Acuticoccus</taxon>
    </lineage>
</organism>
<dbReference type="InterPro" id="IPR012406">
    <property type="entry name" value="UreE"/>
</dbReference>
<evidence type="ECO:0000256" key="2">
    <source>
        <dbReference type="ARBA" id="ARBA00022490"/>
    </source>
</evidence>
<evidence type="ECO:0000259" key="7">
    <source>
        <dbReference type="SMART" id="SM00988"/>
    </source>
</evidence>
<keyword evidence="3 5" id="KW-0533">Nickel</keyword>
<comment type="subcellular location">
    <subcellularLocation>
        <location evidence="1 5">Cytoplasm</location>
    </subcellularLocation>
</comment>
<accession>A0A934MHQ5</accession>
<evidence type="ECO:0000256" key="4">
    <source>
        <dbReference type="ARBA" id="ARBA00023186"/>
    </source>
</evidence>
<dbReference type="SMART" id="SM00988">
    <property type="entry name" value="UreE_N"/>
    <property type="match status" value="1"/>
</dbReference>
<dbReference type="GO" id="GO:0051082">
    <property type="term" value="F:unfolded protein binding"/>
    <property type="evidence" value="ECO:0007669"/>
    <property type="project" value="UniProtKB-UniRule"/>
</dbReference>
<keyword evidence="2 5" id="KW-0963">Cytoplasm</keyword>
<evidence type="ECO:0000256" key="3">
    <source>
        <dbReference type="ARBA" id="ARBA00022596"/>
    </source>
</evidence>
<dbReference type="GO" id="GO:0065003">
    <property type="term" value="P:protein-containing complex assembly"/>
    <property type="evidence" value="ECO:0007669"/>
    <property type="project" value="InterPro"/>
</dbReference>
<dbReference type="CDD" id="cd00571">
    <property type="entry name" value="UreE"/>
    <property type="match status" value="1"/>
</dbReference>
<comment type="caution">
    <text evidence="8">The sequence shown here is derived from an EMBL/GenBank/DDBJ whole genome shotgun (WGS) entry which is preliminary data.</text>
</comment>
<keyword evidence="9" id="KW-1185">Reference proteome</keyword>
<comment type="similarity">
    <text evidence="5">Belongs to the UreE family.</text>
</comment>
<sequence length="181" mass="20051">MIRAHTLLAADAPSGPLVTARLGYDDRHRRRLAVSTDGGERVLIDLAEATRLRDGDRIAMDDGRILAIVAEPEDVADIFAADAPALTRLAWHLGNRHTPTAVLADRLRIRRDHVLEAMVERLGGRVEAKLAPFDPEVGAYHDGGGHGHHHDEHEHDHAHAHGHDHHQGAHTHRHGHHDHHE</sequence>
<dbReference type="RefSeq" id="WP_198882240.1">
    <property type="nucleotide sequence ID" value="NZ_JAEKJA010000008.1"/>
</dbReference>
<dbReference type="EMBL" id="JAEKJA010000008">
    <property type="protein sequence ID" value="MBJ3776336.1"/>
    <property type="molecule type" value="Genomic_DNA"/>
</dbReference>
<evidence type="ECO:0000256" key="1">
    <source>
        <dbReference type="ARBA" id="ARBA00004496"/>
    </source>
</evidence>
<dbReference type="Pfam" id="PF02814">
    <property type="entry name" value="UreE_N"/>
    <property type="match status" value="1"/>
</dbReference>
<evidence type="ECO:0000256" key="5">
    <source>
        <dbReference type="HAMAP-Rule" id="MF_00822"/>
    </source>
</evidence>
<dbReference type="GO" id="GO:0005737">
    <property type="term" value="C:cytoplasm"/>
    <property type="evidence" value="ECO:0007669"/>
    <property type="project" value="UniProtKB-SubCell"/>
</dbReference>
<dbReference type="InterPro" id="IPR007864">
    <property type="entry name" value="UreE_C_dom"/>
</dbReference>
<feature type="domain" description="UreE urease accessory N-terminal" evidence="7">
    <location>
        <begin position="3"/>
        <end position="66"/>
    </location>
</feature>
<dbReference type="SUPFAM" id="SSF69737">
    <property type="entry name" value="Urease metallochaperone UreE, C-terminal domain"/>
    <property type="match status" value="1"/>
</dbReference>
<evidence type="ECO:0000313" key="9">
    <source>
        <dbReference type="Proteomes" id="UP000609531"/>
    </source>
</evidence>
<evidence type="ECO:0000313" key="8">
    <source>
        <dbReference type="EMBL" id="MBJ3776336.1"/>
    </source>
</evidence>
<comment type="function">
    <text evidence="5">Involved in urease metallocenter assembly. Binds nickel. Probably functions as a nickel donor during metallocenter assembly.</text>
</comment>
<keyword evidence="4 5" id="KW-0143">Chaperone</keyword>
<dbReference type="Gene3D" id="2.60.260.20">
    <property type="entry name" value="Urease metallochaperone UreE, N-terminal domain"/>
    <property type="match status" value="1"/>
</dbReference>
<gene>
    <name evidence="5" type="primary">ureE</name>
    <name evidence="8" type="ORF">JCR33_11585</name>
</gene>
<dbReference type="GO" id="GO:0019627">
    <property type="term" value="P:urea metabolic process"/>
    <property type="evidence" value="ECO:0007669"/>
    <property type="project" value="InterPro"/>
</dbReference>
<protein>
    <recommendedName>
        <fullName evidence="5">Urease accessory protein UreE</fullName>
    </recommendedName>
</protein>
<dbReference type="GO" id="GO:0006457">
    <property type="term" value="P:protein folding"/>
    <property type="evidence" value="ECO:0007669"/>
    <property type="project" value="InterPro"/>
</dbReference>
<proteinExistence type="inferred from homology"/>
<feature type="region of interest" description="Disordered" evidence="6">
    <location>
        <begin position="136"/>
        <end position="181"/>
    </location>
</feature>
<feature type="compositionally biased region" description="Basic residues" evidence="6">
    <location>
        <begin position="168"/>
        <end position="181"/>
    </location>
</feature>
<feature type="compositionally biased region" description="Basic and acidic residues" evidence="6">
    <location>
        <begin position="143"/>
        <end position="167"/>
    </location>
</feature>